<dbReference type="Proteomes" id="UP000032287">
    <property type="component" value="Unassembled WGS sequence"/>
</dbReference>
<reference evidence="5 9" key="2">
    <citation type="submission" date="2017-04" db="EMBL/GenBank/DDBJ databases">
        <title>The genome sequence of Weissella cibaria isolated from wild Drosophila.</title>
        <authorList>
            <person name="Ricks N.J."/>
            <person name="Carroll C."/>
            <person name="Walters A."/>
            <person name="Newell P.D."/>
            <person name="Chaston J.M."/>
        </authorList>
    </citation>
    <scope>NUCLEOTIDE SEQUENCE [LARGE SCALE GENOMIC DNA]</scope>
    <source>
        <strain evidence="5 9">DmW_103</strain>
    </source>
</reference>
<evidence type="ECO:0000313" key="8">
    <source>
        <dbReference type="Proteomes" id="UP000032289"/>
    </source>
</evidence>
<dbReference type="GO" id="GO:0006950">
    <property type="term" value="P:response to stress"/>
    <property type="evidence" value="ECO:0007669"/>
    <property type="project" value="TreeGrafter"/>
</dbReference>
<dbReference type="EMBL" id="CP020928">
    <property type="protein sequence ID" value="AWF95788.1"/>
    <property type="molecule type" value="Genomic_DNA"/>
</dbReference>
<evidence type="ECO:0000313" key="4">
    <source>
        <dbReference type="EMBL" id="KIU24794.1"/>
    </source>
</evidence>
<dbReference type="Proteomes" id="UP000032289">
    <property type="component" value="Unassembled WGS sequence"/>
</dbReference>
<gene>
    <name evidence="4" type="ORF">ab3b_01055</name>
    <name evidence="2" type="ORF">B6254_1384</name>
    <name evidence="5" type="ORF">B9D04_03690</name>
    <name evidence="6" type="ORF">FO435_06495</name>
    <name evidence="3" type="ORF">QX99_01888</name>
</gene>
<accession>A0A0D1KJB1</accession>
<dbReference type="PROSITE" id="PS50995">
    <property type="entry name" value="HTH_MARR_2"/>
    <property type="match status" value="1"/>
</dbReference>
<dbReference type="EMBL" id="JWHT01000026">
    <property type="protein sequence ID" value="KIU24794.1"/>
    <property type="molecule type" value="Genomic_DNA"/>
</dbReference>
<evidence type="ECO:0000313" key="10">
    <source>
        <dbReference type="Proteomes" id="UP000244870"/>
    </source>
</evidence>
<evidence type="ECO:0000313" key="6">
    <source>
        <dbReference type="EMBL" id="TVV27557.1"/>
    </source>
</evidence>
<dbReference type="PATRIC" id="fig|137591.24.peg.1033"/>
<reference evidence="2 10" key="3">
    <citation type="submission" date="2017-04" db="EMBL/GenBank/DDBJ databases">
        <title>Weissella cibaria strain m2 complete genome.</title>
        <authorList>
            <person name="Pan Q."/>
            <person name="Tan M."/>
            <person name="Yao F."/>
            <person name="Su S."/>
        </authorList>
    </citation>
    <scope>NUCLEOTIDE SEQUENCE [LARGE SCALE GENOMIC DNA]</scope>
    <source>
        <strain evidence="2 10">M2</strain>
    </source>
</reference>
<reference evidence="4 7" key="1">
    <citation type="journal article" date="2015" name="Microbiology (Mosc.)">
        <title>Genomics of the Weissella cibaria species with an examination of its metabolic traits.</title>
        <authorList>
            <person name="Lynch K.M."/>
            <person name="Lucid A."/>
            <person name="Arendt E.K."/>
            <person name="Sleator R.D."/>
            <person name="Lucey B."/>
            <person name="Coffey A."/>
        </authorList>
    </citation>
    <scope>NUCLEOTIDE SEQUENCE [LARGE SCALE GENOMIC DNA]</scope>
    <source>
        <strain evidence="4">AB3b</strain>
        <strain evidence="3 7">MG1</strain>
    </source>
</reference>
<dbReference type="GeneID" id="66962313"/>
<dbReference type="PANTHER" id="PTHR33164:SF43">
    <property type="entry name" value="HTH-TYPE TRANSCRIPTIONAL REPRESSOR YETL"/>
    <property type="match status" value="1"/>
</dbReference>
<dbReference type="STRING" id="137591.AO080_07785"/>
<dbReference type="RefSeq" id="WP_010373729.1">
    <property type="nucleotide sequence ID" value="NZ_BJEF01000002.1"/>
</dbReference>
<dbReference type="SUPFAM" id="SSF46785">
    <property type="entry name" value="Winged helix' DNA-binding domain"/>
    <property type="match status" value="1"/>
</dbReference>
<dbReference type="PRINTS" id="PR00598">
    <property type="entry name" value="HTHMARR"/>
</dbReference>
<evidence type="ECO:0000313" key="2">
    <source>
        <dbReference type="EMBL" id="AWF95788.1"/>
    </source>
</evidence>
<dbReference type="EMBL" id="NDXJ01000005">
    <property type="protein sequence ID" value="OSP89632.1"/>
    <property type="molecule type" value="Genomic_DNA"/>
</dbReference>
<dbReference type="InterPro" id="IPR039422">
    <property type="entry name" value="MarR/SlyA-like"/>
</dbReference>
<protein>
    <submittedName>
        <fullName evidence="4">MarR family protein</fullName>
    </submittedName>
    <submittedName>
        <fullName evidence="5">MarR family transcriptional regulator</fullName>
    </submittedName>
    <submittedName>
        <fullName evidence="6">Winged helix-turn-helix transcriptional regulator</fullName>
    </submittedName>
</protein>
<dbReference type="Proteomes" id="UP000193588">
    <property type="component" value="Unassembled WGS sequence"/>
</dbReference>
<organism evidence="4 8">
    <name type="scientific">Weissella cibaria</name>
    <dbReference type="NCBI Taxonomy" id="137591"/>
    <lineage>
        <taxon>Bacteria</taxon>
        <taxon>Bacillati</taxon>
        <taxon>Bacillota</taxon>
        <taxon>Bacilli</taxon>
        <taxon>Lactobacillales</taxon>
        <taxon>Lactobacillaceae</taxon>
        <taxon>Weissella</taxon>
    </lineage>
</organism>
<evidence type="ECO:0000313" key="9">
    <source>
        <dbReference type="Proteomes" id="UP000193588"/>
    </source>
</evidence>
<dbReference type="InterPro" id="IPR000835">
    <property type="entry name" value="HTH_MarR-typ"/>
</dbReference>
<evidence type="ECO:0000313" key="7">
    <source>
        <dbReference type="Proteomes" id="UP000032287"/>
    </source>
</evidence>
<keyword evidence="7" id="KW-1185">Reference proteome</keyword>
<sequence length="138" mass="15719">MKTVLEALRDTEKQYKTVLTKMTKSNGLTIAEWQLLSHVAAGFDTQDKLSDETGLDNSTLSRQLSSLLKKEMVSNIAVGRDRRQLIYELTVKGNDVLTAVNEQHMIYEETAFKLWSAEEKSMVQILLNRLEKSLSKQI</sequence>
<evidence type="ECO:0000313" key="3">
    <source>
        <dbReference type="EMBL" id="KIU19865.1"/>
    </source>
</evidence>
<evidence type="ECO:0000313" key="5">
    <source>
        <dbReference type="EMBL" id="OSP89632.1"/>
    </source>
</evidence>
<dbReference type="eggNOG" id="COG1846">
    <property type="taxonomic scope" value="Bacteria"/>
</dbReference>
<dbReference type="GO" id="GO:0003700">
    <property type="term" value="F:DNA-binding transcription factor activity"/>
    <property type="evidence" value="ECO:0007669"/>
    <property type="project" value="InterPro"/>
</dbReference>
<dbReference type="Gene3D" id="1.10.10.10">
    <property type="entry name" value="Winged helix-like DNA-binding domain superfamily/Winged helix DNA-binding domain"/>
    <property type="match status" value="1"/>
</dbReference>
<dbReference type="SMART" id="SM00347">
    <property type="entry name" value="HTH_MARR"/>
    <property type="match status" value="1"/>
</dbReference>
<dbReference type="Proteomes" id="UP000320012">
    <property type="component" value="Unassembled WGS sequence"/>
</dbReference>
<feature type="domain" description="HTH marR-type" evidence="1">
    <location>
        <begin position="1"/>
        <end position="132"/>
    </location>
</feature>
<dbReference type="Pfam" id="PF12802">
    <property type="entry name" value="MarR_2"/>
    <property type="match status" value="1"/>
</dbReference>
<reference evidence="6 11" key="4">
    <citation type="submission" date="2019-07" db="EMBL/GenBank/DDBJ databases">
        <title>Genome sequence of Weissella cibaria GK1.</title>
        <authorList>
            <person name="Choi H.-J."/>
        </authorList>
    </citation>
    <scope>NUCLEOTIDE SEQUENCE [LARGE SCALE GENOMIC DNA]</scope>
    <source>
        <strain evidence="6 11">GK1</strain>
    </source>
</reference>
<name>A0A0D1KJB1_9LACO</name>
<dbReference type="EMBL" id="JWHU01000034">
    <property type="protein sequence ID" value="KIU19865.1"/>
    <property type="molecule type" value="Genomic_DNA"/>
</dbReference>
<dbReference type="InterPro" id="IPR036390">
    <property type="entry name" value="WH_DNA-bd_sf"/>
</dbReference>
<evidence type="ECO:0000259" key="1">
    <source>
        <dbReference type="PROSITE" id="PS50995"/>
    </source>
</evidence>
<dbReference type="KEGG" id="wcb:AO080_07785"/>
<dbReference type="Proteomes" id="UP000244870">
    <property type="component" value="Chromosome"/>
</dbReference>
<dbReference type="AlphaFoldDB" id="A0A0D1KJB1"/>
<evidence type="ECO:0000313" key="11">
    <source>
        <dbReference type="Proteomes" id="UP000320012"/>
    </source>
</evidence>
<proteinExistence type="predicted"/>
<dbReference type="InterPro" id="IPR036388">
    <property type="entry name" value="WH-like_DNA-bd_sf"/>
</dbReference>
<dbReference type="PANTHER" id="PTHR33164">
    <property type="entry name" value="TRANSCRIPTIONAL REGULATOR, MARR FAMILY"/>
    <property type="match status" value="1"/>
</dbReference>
<dbReference type="OrthoDB" id="2328486at2"/>
<dbReference type="EMBL" id="VNHC01000002">
    <property type="protein sequence ID" value="TVV27557.1"/>
    <property type="molecule type" value="Genomic_DNA"/>
</dbReference>